<sequence length="107" mass="12606">MKTISINIVSNQVLNDNLEATDIEDYTISEIFIRDQIEFEFLFMDTEDNCFNQAGFKLIRNINNTSQLMYEDFELGDYGSFYDCNNYQNQSEIPMYLPSDNLILIKQ</sequence>
<comment type="caution">
    <text evidence="1">The sequence shown here is derived from an EMBL/GenBank/DDBJ whole genome shotgun (WGS) entry which is preliminary data.</text>
</comment>
<protein>
    <submittedName>
        <fullName evidence="1">Uncharacterized protein</fullName>
    </submittedName>
</protein>
<proteinExistence type="predicted"/>
<name>A0A5D0R076_9FLAO</name>
<dbReference type="Proteomes" id="UP000324358">
    <property type="component" value="Unassembled WGS sequence"/>
</dbReference>
<dbReference type="RefSeq" id="WP_066249488.1">
    <property type="nucleotide sequence ID" value="NZ_VSKL01000001.1"/>
</dbReference>
<dbReference type="AlphaFoldDB" id="A0A5D0R076"/>
<evidence type="ECO:0000313" key="1">
    <source>
        <dbReference type="EMBL" id="TYB74897.1"/>
    </source>
</evidence>
<organism evidence="1 2">
    <name type="scientific">Bizionia algoritergicola</name>
    <dbReference type="NCBI Taxonomy" id="291187"/>
    <lineage>
        <taxon>Bacteria</taxon>
        <taxon>Pseudomonadati</taxon>
        <taxon>Bacteroidota</taxon>
        <taxon>Flavobacteriia</taxon>
        <taxon>Flavobacteriales</taxon>
        <taxon>Flavobacteriaceae</taxon>
        <taxon>Bizionia</taxon>
    </lineage>
</organism>
<evidence type="ECO:0000313" key="2">
    <source>
        <dbReference type="Proteomes" id="UP000324358"/>
    </source>
</evidence>
<reference evidence="1 2" key="1">
    <citation type="submission" date="2019-08" db="EMBL/GenBank/DDBJ databases">
        <title>Genomes of Antarctic Bizionia species.</title>
        <authorList>
            <person name="Bowman J.P."/>
        </authorList>
    </citation>
    <scope>NUCLEOTIDE SEQUENCE [LARGE SCALE GENOMIC DNA]</scope>
    <source>
        <strain evidence="1 2">APA-1</strain>
    </source>
</reference>
<dbReference type="OrthoDB" id="1274930at2"/>
<dbReference type="EMBL" id="VSKL01000001">
    <property type="protein sequence ID" value="TYB74897.1"/>
    <property type="molecule type" value="Genomic_DNA"/>
</dbReference>
<gene>
    <name evidence="1" type="ORF">ES675_01805</name>
</gene>
<accession>A0A5D0R076</accession>
<keyword evidence="2" id="KW-1185">Reference proteome</keyword>